<evidence type="ECO:0000259" key="15">
    <source>
        <dbReference type="PROSITE" id="PS50261"/>
    </source>
</evidence>
<feature type="transmembrane region" description="Helical" evidence="11">
    <location>
        <begin position="473"/>
        <end position="501"/>
    </location>
</feature>
<dbReference type="PROSITE" id="PS50221">
    <property type="entry name" value="GAIN_B"/>
    <property type="match status" value="1"/>
</dbReference>
<dbReference type="InterPro" id="IPR049883">
    <property type="entry name" value="NOTCH1_EGF-like"/>
</dbReference>
<dbReference type="PROSITE" id="PS00650">
    <property type="entry name" value="G_PROTEIN_RECEP_F2_2"/>
    <property type="match status" value="1"/>
</dbReference>
<evidence type="ECO:0000256" key="6">
    <source>
        <dbReference type="ARBA" id="ARBA00022737"/>
    </source>
</evidence>
<evidence type="ECO:0000256" key="4">
    <source>
        <dbReference type="ARBA" id="ARBA00022692"/>
    </source>
</evidence>
<dbReference type="PRINTS" id="PR00249">
    <property type="entry name" value="GPCRSECRETIN"/>
</dbReference>
<dbReference type="GO" id="GO:0005886">
    <property type="term" value="C:plasma membrane"/>
    <property type="evidence" value="ECO:0007669"/>
    <property type="project" value="UniProtKB-SubCell"/>
</dbReference>
<evidence type="ECO:0000256" key="9">
    <source>
        <dbReference type="ARBA" id="ARBA00023157"/>
    </source>
</evidence>
<dbReference type="PROSITE" id="PS50026">
    <property type="entry name" value="EGF_3"/>
    <property type="match status" value="2"/>
</dbReference>
<keyword evidence="16" id="KW-1185">Reference proteome</keyword>
<dbReference type="PANTHER" id="PTHR12011:SF59">
    <property type="entry name" value="ADHESION G PROTEIN-COUPLED RECEPTOR L4"/>
    <property type="match status" value="1"/>
</dbReference>
<evidence type="ECO:0000256" key="5">
    <source>
        <dbReference type="ARBA" id="ARBA00022729"/>
    </source>
</evidence>
<dbReference type="FunFam" id="2.60.220.50:FF:000010">
    <property type="entry name" value="adhesion G protein-coupled receptor L4 isoform X1"/>
    <property type="match status" value="1"/>
</dbReference>
<keyword evidence="9" id="KW-1015">Disulfide bond</keyword>
<evidence type="ECO:0000259" key="14">
    <source>
        <dbReference type="PROSITE" id="PS50221"/>
    </source>
</evidence>
<feature type="chain" id="PRO_5027012752" evidence="12">
    <location>
        <begin position="22"/>
        <end position="667"/>
    </location>
</feature>
<feature type="transmembrane region" description="Helical" evidence="11">
    <location>
        <begin position="622"/>
        <end position="644"/>
    </location>
</feature>
<dbReference type="FunFam" id="2.10.25.10:FF:000586">
    <property type="entry name" value="EGF, latrophilin seven transmembrane domain-containing protein 1"/>
    <property type="match status" value="1"/>
</dbReference>
<dbReference type="SUPFAM" id="SSF57196">
    <property type="entry name" value="EGF/Laminin"/>
    <property type="match status" value="1"/>
</dbReference>
<keyword evidence="4 11" id="KW-0812">Transmembrane</keyword>
<dbReference type="InterPro" id="IPR000203">
    <property type="entry name" value="GPS"/>
</dbReference>
<dbReference type="SMART" id="SM00181">
    <property type="entry name" value="EGF"/>
    <property type="match status" value="3"/>
</dbReference>
<evidence type="ECO:0000256" key="1">
    <source>
        <dbReference type="ARBA" id="ARBA00004651"/>
    </source>
</evidence>
<evidence type="ECO:0000259" key="13">
    <source>
        <dbReference type="PROSITE" id="PS50026"/>
    </source>
</evidence>
<gene>
    <name evidence="17" type="primary">ADGRL4</name>
</gene>
<dbReference type="PROSITE" id="PS01187">
    <property type="entry name" value="EGF_CA"/>
    <property type="match status" value="2"/>
</dbReference>
<dbReference type="InterPro" id="IPR057244">
    <property type="entry name" value="GAIN_B"/>
</dbReference>
<keyword evidence="7 11" id="KW-1133">Transmembrane helix</keyword>
<keyword evidence="5 12" id="KW-0732">Signal</keyword>
<keyword evidence="2" id="KW-1003">Cell membrane</keyword>
<dbReference type="GO" id="GO:0007189">
    <property type="term" value="P:adenylate cyclase-activating G protein-coupled receptor signaling pathway"/>
    <property type="evidence" value="ECO:0007669"/>
    <property type="project" value="TreeGrafter"/>
</dbReference>
<dbReference type="CDD" id="cd00054">
    <property type="entry name" value="EGF_CA"/>
    <property type="match status" value="2"/>
</dbReference>
<dbReference type="CTD" id="64123"/>
<dbReference type="InterPro" id="IPR017981">
    <property type="entry name" value="GPCR_2-like_7TM"/>
</dbReference>
<dbReference type="InterPro" id="IPR032471">
    <property type="entry name" value="AGRL2-4_GAIN_subdom_A"/>
</dbReference>
<evidence type="ECO:0000313" key="17">
    <source>
        <dbReference type="RefSeq" id="XP_032048490.1"/>
    </source>
</evidence>
<evidence type="ECO:0000256" key="3">
    <source>
        <dbReference type="ARBA" id="ARBA00022536"/>
    </source>
</evidence>
<dbReference type="InterPro" id="IPR000742">
    <property type="entry name" value="EGF"/>
</dbReference>
<accession>A0A6J3DEB4</accession>
<organism evidence="16 17">
    <name type="scientific">Aythya fuligula</name>
    <name type="common">Tufted duck</name>
    <name type="synonym">Anas fuligula</name>
    <dbReference type="NCBI Taxonomy" id="219594"/>
    <lineage>
        <taxon>Eukaryota</taxon>
        <taxon>Metazoa</taxon>
        <taxon>Chordata</taxon>
        <taxon>Craniata</taxon>
        <taxon>Vertebrata</taxon>
        <taxon>Euteleostomi</taxon>
        <taxon>Archelosauria</taxon>
        <taxon>Archosauria</taxon>
        <taxon>Dinosauria</taxon>
        <taxon>Saurischia</taxon>
        <taxon>Theropoda</taxon>
        <taxon>Coelurosauria</taxon>
        <taxon>Aves</taxon>
        <taxon>Neognathae</taxon>
        <taxon>Galloanserae</taxon>
        <taxon>Anseriformes</taxon>
        <taxon>Anatidae</taxon>
        <taxon>Aythyinae</taxon>
        <taxon>Aythya</taxon>
    </lineage>
</organism>
<keyword evidence="3 10" id="KW-0245">EGF-like domain</keyword>
<protein>
    <submittedName>
        <fullName evidence="17">Adhesion G protein-coupled receptor L4 isoform X3</fullName>
    </submittedName>
</protein>
<dbReference type="GO" id="GO:0004930">
    <property type="term" value="F:G protein-coupled receptor activity"/>
    <property type="evidence" value="ECO:0007669"/>
    <property type="project" value="InterPro"/>
</dbReference>
<comment type="caution">
    <text evidence="10">Lacks conserved residue(s) required for the propagation of feature annotation.</text>
</comment>
<evidence type="ECO:0000256" key="10">
    <source>
        <dbReference type="PROSITE-ProRule" id="PRU00076"/>
    </source>
</evidence>
<feature type="transmembrane region" description="Helical" evidence="11">
    <location>
        <begin position="510"/>
        <end position="528"/>
    </location>
</feature>
<dbReference type="RefSeq" id="XP_032048490.1">
    <property type="nucleotide sequence ID" value="XM_032192599.1"/>
</dbReference>
<dbReference type="PROSITE" id="PS00010">
    <property type="entry name" value="ASX_HYDROXYL"/>
    <property type="match status" value="2"/>
</dbReference>
<comment type="subcellular location">
    <subcellularLocation>
        <location evidence="1">Cell membrane</location>
        <topology evidence="1">Multi-pass membrane protein</topology>
    </subcellularLocation>
</comment>
<dbReference type="InterPro" id="IPR001881">
    <property type="entry name" value="EGF-like_Ca-bd_dom"/>
</dbReference>
<dbReference type="FunFam" id="2.10.25.10:FF:000038">
    <property type="entry name" value="Fibrillin 2"/>
    <property type="match status" value="1"/>
</dbReference>
<keyword evidence="17" id="KW-0675">Receptor</keyword>
<dbReference type="SMART" id="SM00179">
    <property type="entry name" value="EGF_CA"/>
    <property type="match status" value="2"/>
</dbReference>
<dbReference type="PROSITE" id="PS50261">
    <property type="entry name" value="G_PROTEIN_RECEP_F2_4"/>
    <property type="match status" value="1"/>
</dbReference>
<feature type="transmembrane region" description="Helical" evidence="11">
    <location>
        <begin position="548"/>
        <end position="571"/>
    </location>
</feature>
<dbReference type="InterPro" id="IPR017983">
    <property type="entry name" value="GPCR_2_secretin-like_CS"/>
</dbReference>
<dbReference type="GeneID" id="116492120"/>
<feature type="domain" description="G-protein coupled receptors family 2 profile 2" evidence="15">
    <location>
        <begin position="467"/>
        <end position="645"/>
    </location>
</feature>
<feature type="signal peptide" evidence="12">
    <location>
        <begin position="1"/>
        <end position="21"/>
    </location>
</feature>
<keyword evidence="8 11" id="KW-0472">Membrane</keyword>
<dbReference type="Pfam" id="PF07645">
    <property type="entry name" value="EGF_CA"/>
    <property type="match status" value="2"/>
</dbReference>
<dbReference type="InterPro" id="IPR009030">
    <property type="entry name" value="Growth_fac_rcpt_cys_sf"/>
</dbReference>
<sequence>MKLLPFLVLVSSLLDYGYTTASCNMTCHKDARCEVQGGTQGCFCAQGYTGNGITFCYDDNECENATQPCGEHANCTNTVGSYFCMCAPGFRSSNGQQTFVPNDGTSCVDIDECSNEGTVACGAHAKCENVDGGFNCSCKEGYQPSTGKLQFKPSDGTSCQENPKAKCELYKDCISEHINRTLAGISHLKTPLEMLQEINKNTLGPLLPVDVISYVEALFYSSLNTMHYSVPDNEVLRNTTITVLVNTVNNFLQKDKITVWEALPVDNQRQSLTKLLHTAEQAALLMSQNFKKTTQLDANTSDIALKVFTFDSHHMKHIHPHVYTGGDYVKISPKKREESHPNGTVAVVFLRYSNIGSLLSSPKNRSLKDSSEQRQTVSSSVIAVAISSNPPTLYELEKITFTLKYAKTADKDIKCAFWNYSADTMNGNWATEGCELTHSNSTHISCKCNHLTHFAVLMSSGGSVLFCSITAGLLHYFLLAAFAWMCIEGIHLYLIVVGVIYNKGFLHKNFYVFGYVSPAVVVGISAALGYKYYGTTEVCWLSTKNNFIWSFIGPACLIILVNLLAFGVIIYKVFRHTAMLKPEVSCYENIRSCARGALALLFLLGATWIFGVLHVVQGSVVTAYLFTIFNAFQGMFIFIFLCVLSRKIQEEYYRLFKNVPCCFGCLR</sequence>
<dbReference type="GO" id="GO:0005509">
    <property type="term" value="F:calcium ion binding"/>
    <property type="evidence" value="ECO:0007669"/>
    <property type="project" value="InterPro"/>
</dbReference>
<feature type="domain" description="EGF-like" evidence="13">
    <location>
        <begin position="58"/>
        <end position="96"/>
    </location>
</feature>
<reference evidence="17" key="1">
    <citation type="submission" date="2025-08" db="UniProtKB">
        <authorList>
            <consortium name="RefSeq"/>
        </authorList>
    </citation>
    <scope>IDENTIFICATION</scope>
    <source>
        <tissue evidence="17">Lung</tissue>
    </source>
</reference>
<evidence type="ECO:0000256" key="11">
    <source>
        <dbReference type="SAM" id="Phobius"/>
    </source>
</evidence>
<feature type="domain" description="GAIN-B" evidence="14">
    <location>
        <begin position="292"/>
        <end position="464"/>
    </location>
</feature>
<dbReference type="Proteomes" id="UP000504639">
    <property type="component" value="Chromosome 8"/>
</dbReference>
<dbReference type="InterPro" id="IPR018097">
    <property type="entry name" value="EGF_Ca-bd_CS"/>
</dbReference>
<dbReference type="Gene3D" id="2.10.25.10">
    <property type="entry name" value="Laminin"/>
    <property type="match status" value="2"/>
</dbReference>
<evidence type="ECO:0000256" key="7">
    <source>
        <dbReference type="ARBA" id="ARBA00022989"/>
    </source>
</evidence>
<keyword evidence="6" id="KW-0677">Repeat</keyword>
<dbReference type="PANTHER" id="PTHR12011">
    <property type="entry name" value="ADHESION G-PROTEIN COUPLED RECEPTOR"/>
    <property type="match status" value="1"/>
</dbReference>
<evidence type="ECO:0000313" key="16">
    <source>
        <dbReference type="Proteomes" id="UP000504639"/>
    </source>
</evidence>
<proteinExistence type="predicted"/>
<dbReference type="Pfam" id="PF00002">
    <property type="entry name" value="7tm_2"/>
    <property type="match status" value="1"/>
</dbReference>
<feature type="domain" description="EGF-like" evidence="13">
    <location>
        <begin position="109"/>
        <end position="148"/>
    </location>
</feature>
<feature type="transmembrane region" description="Helical" evidence="11">
    <location>
        <begin position="597"/>
        <end position="616"/>
    </location>
</feature>
<dbReference type="InterPro" id="IPR000152">
    <property type="entry name" value="EGF-type_Asp/Asn_hydroxyl_site"/>
</dbReference>
<dbReference type="GO" id="GO:0007166">
    <property type="term" value="P:cell surface receptor signaling pathway"/>
    <property type="evidence" value="ECO:0007669"/>
    <property type="project" value="InterPro"/>
</dbReference>
<dbReference type="Gene3D" id="1.20.1070.10">
    <property type="entry name" value="Rhodopsin 7-helix transmembrane proteins"/>
    <property type="match status" value="1"/>
</dbReference>
<dbReference type="InterPro" id="IPR000832">
    <property type="entry name" value="GPCR_2_secretin-like"/>
</dbReference>
<dbReference type="AlphaFoldDB" id="A0A6J3DEB4"/>
<dbReference type="SUPFAM" id="SSF57184">
    <property type="entry name" value="Growth factor receptor domain"/>
    <property type="match status" value="1"/>
</dbReference>
<evidence type="ECO:0000256" key="8">
    <source>
        <dbReference type="ARBA" id="ARBA00023136"/>
    </source>
</evidence>
<dbReference type="Pfam" id="PF16489">
    <property type="entry name" value="GAIN"/>
    <property type="match status" value="1"/>
</dbReference>
<name>A0A6J3DEB4_AYTFU</name>
<evidence type="ECO:0000256" key="2">
    <source>
        <dbReference type="ARBA" id="ARBA00022475"/>
    </source>
</evidence>
<dbReference type="PROSITE" id="PS01186">
    <property type="entry name" value="EGF_2"/>
    <property type="match status" value="1"/>
</dbReference>
<dbReference type="SMART" id="SM00303">
    <property type="entry name" value="GPS"/>
    <property type="match status" value="1"/>
</dbReference>
<evidence type="ECO:0000256" key="12">
    <source>
        <dbReference type="SAM" id="SignalP"/>
    </source>
</evidence>